<feature type="transmembrane region" description="Helical" evidence="17">
    <location>
        <begin position="55"/>
        <end position="75"/>
    </location>
</feature>
<evidence type="ECO:0000256" key="17">
    <source>
        <dbReference type="HAMAP-Rule" id="MF_01006"/>
    </source>
</evidence>
<evidence type="ECO:0000256" key="6">
    <source>
        <dbReference type="ARBA" id="ARBA00022692"/>
    </source>
</evidence>
<dbReference type="HAMAP" id="MF_01006">
    <property type="entry name" value="Undec_diphosphatase"/>
    <property type="match status" value="1"/>
</dbReference>
<evidence type="ECO:0000256" key="4">
    <source>
        <dbReference type="ARBA" id="ARBA00021581"/>
    </source>
</evidence>
<dbReference type="GO" id="GO:0009252">
    <property type="term" value="P:peptidoglycan biosynthetic process"/>
    <property type="evidence" value="ECO:0007669"/>
    <property type="project" value="UniProtKB-KW"/>
</dbReference>
<accession>A0A0D1JTI9</accession>
<evidence type="ECO:0000256" key="8">
    <source>
        <dbReference type="ARBA" id="ARBA00022960"/>
    </source>
</evidence>
<dbReference type="PANTHER" id="PTHR30622">
    <property type="entry name" value="UNDECAPRENYL-DIPHOSPHATASE"/>
    <property type="match status" value="1"/>
</dbReference>
<comment type="catalytic activity">
    <reaction evidence="16 17">
        <text>di-trans,octa-cis-undecaprenyl diphosphate + H2O = di-trans,octa-cis-undecaprenyl phosphate + phosphate + H(+)</text>
        <dbReference type="Rhea" id="RHEA:28094"/>
        <dbReference type="ChEBI" id="CHEBI:15377"/>
        <dbReference type="ChEBI" id="CHEBI:15378"/>
        <dbReference type="ChEBI" id="CHEBI:43474"/>
        <dbReference type="ChEBI" id="CHEBI:58405"/>
        <dbReference type="ChEBI" id="CHEBI:60392"/>
        <dbReference type="EC" id="3.6.1.27"/>
    </reaction>
</comment>
<dbReference type="NCBIfam" id="NF001395">
    <property type="entry name" value="PRK00281.3-1"/>
    <property type="match status" value="1"/>
</dbReference>
<evidence type="ECO:0000256" key="9">
    <source>
        <dbReference type="ARBA" id="ARBA00022984"/>
    </source>
</evidence>
<dbReference type="EC" id="3.6.1.27" evidence="3 17"/>
<organism evidence="18 19">
    <name type="scientific">Mycolicibacterium llatzerense</name>
    <dbReference type="NCBI Taxonomy" id="280871"/>
    <lineage>
        <taxon>Bacteria</taxon>
        <taxon>Bacillati</taxon>
        <taxon>Actinomycetota</taxon>
        <taxon>Actinomycetes</taxon>
        <taxon>Mycobacteriales</taxon>
        <taxon>Mycobacteriaceae</taxon>
        <taxon>Mycolicibacterium</taxon>
    </lineage>
</organism>
<dbReference type="GO" id="GO:0008360">
    <property type="term" value="P:regulation of cell shape"/>
    <property type="evidence" value="ECO:0007669"/>
    <property type="project" value="UniProtKB-KW"/>
</dbReference>
<reference evidence="18 19" key="1">
    <citation type="submission" date="2015-01" db="EMBL/GenBank/DDBJ databases">
        <title>Genome sequence of Mycobacterium llatzerense and Mycobacterium immunogenum recovered from brain abscess.</title>
        <authorList>
            <person name="Greninger A.L."/>
            <person name="Langelier C."/>
            <person name="Cunningham G."/>
            <person name="Chiu C.Y."/>
            <person name="Miller S."/>
        </authorList>
    </citation>
    <scope>NUCLEOTIDE SEQUENCE [LARGE SCALE GENOMIC DNA]</scope>
    <source>
        <strain evidence="18 19">CLUC14</strain>
    </source>
</reference>
<dbReference type="EMBL" id="JXST01000022">
    <property type="protein sequence ID" value="KIU15914.1"/>
    <property type="molecule type" value="Genomic_DNA"/>
</dbReference>
<comment type="function">
    <text evidence="17">Catalyzes the dephosphorylation of undecaprenyl diphosphate (UPP). Confers resistance to bacitracin.</text>
</comment>
<evidence type="ECO:0000256" key="15">
    <source>
        <dbReference type="ARBA" id="ARBA00032932"/>
    </source>
</evidence>
<dbReference type="Proteomes" id="UP000032221">
    <property type="component" value="Unassembled WGS sequence"/>
</dbReference>
<keyword evidence="9 17" id="KW-0573">Peptidoglycan synthesis</keyword>
<dbReference type="STRING" id="280871.TL10_16665"/>
<evidence type="ECO:0000256" key="3">
    <source>
        <dbReference type="ARBA" id="ARBA00012374"/>
    </source>
</evidence>
<evidence type="ECO:0000256" key="10">
    <source>
        <dbReference type="ARBA" id="ARBA00022989"/>
    </source>
</evidence>
<dbReference type="RefSeq" id="WP_043986455.1">
    <property type="nucleotide sequence ID" value="NZ_JXST01000022.1"/>
</dbReference>
<evidence type="ECO:0000256" key="13">
    <source>
        <dbReference type="ARBA" id="ARBA00023316"/>
    </source>
</evidence>
<evidence type="ECO:0000256" key="16">
    <source>
        <dbReference type="ARBA" id="ARBA00047594"/>
    </source>
</evidence>
<dbReference type="InterPro" id="IPR003824">
    <property type="entry name" value="UppP"/>
</dbReference>
<dbReference type="GO" id="GO:0071555">
    <property type="term" value="P:cell wall organization"/>
    <property type="evidence" value="ECO:0007669"/>
    <property type="project" value="UniProtKB-KW"/>
</dbReference>
<comment type="similarity">
    <text evidence="2 17">Belongs to the UppP family.</text>
</comment>
<dbReference type="PATRIC" id="fig|280871.6.peg.3456"/>
<dbReference type="GO" id="GO:0050380">
    <property type="term" value="F:undecaprenyl-diphosphatase activity"/>
    <property type="evidence" value="ECO:0007669"/>
    <property type="project" value="UniProtKB-UniRule"/>
</dbReference>
<evidence type="ECO:0000256" key="1">
    <source>
        <dbReference type="ARBA" id="ARBA00004651"/>
    </source>
</evidence>
<feature type="transmembrane region" description="Helical" evidence="17">
    <location>
        <begin position="131"/>
        <end position="147"/>
    </location>
</feature>
<comment type="caution">
    <text evidence="18">The sequence shown here is derived from an EMBL/GenBank/DDBJ whole genome shotgun (WGS) entry which is preliminary data.</text>
</comment>
<feature type="transmembrane region" description="Helical" evidence="17">
    <location>
        <begin position="101"/>
        <end position="119"/>
    </location>
</feature>
<evidence type="ECO:0000256" key="12">
    <source>
        <dbReference type="ARBA" id="ARBA00023251"/>
    </source>
</evidence>
<keyword evidence="7 17" id="KW-0378">Hydrolase</keyword>
<evidence type="ECO:0000256" key="5">
    <source>
        <dbReference type="ARBA" id="ARBA00022475"/>
    </source>
</evidence>
<name>A0A0D1JTI9_9MYCO</name>
<dbReference type="Pfam" id="PF02673">
    <property type="entry name" value="BacA"/>
    <property type="match status" value="1"/>
</dbReference>
<dbReference type="GO" id="GO:0046677">
    <property type="term" value="P:response to antibiotic"/>
    <property type="evidence" value="ECO:0007669"/>
    <property type="project" value="UniProtKB-UniRule"/>
</dbReference>
<protein>
    <recommendedName>
        <fullName evidence="4 17">Undecaprenyl-diphosphatase</fullName>
        <ecNumber evidence="3 17">3.6.1.27</ecNumber>
    </recommendedName>
    <alternativeName>
        <fullName evidence="15 17">Bacitracin resistance protein</fullName>
    </alternativeName>
    <alternativeName>
        <fullName evidence="14 17">Undecaprenyl pyrophosphate phosphatase</fullName>
    </alternativeName>
</protein>
<keyword evidence="5 17" id="KW-1003">Cell membrane</keyword>
<comment type="miscellaneous">
    <text evidence="17">Bacitracin is thought to be involved in the inhibition of peptidoglycan synthesis by sequestering undecaprenyl diphosphate, thereby reducing the pool of lipid carrier available.</text>
</comment>
<evidence type="ECO:0000256" key="11">
    <source>
        <dbReference type="ARBA" id="ARBA00023136"/>
    </source>
</evidence>
<dbReference type="OrthoDB" id="9808289at2"/>
<keyword evidence="6 17" id="KW-0812">Transmembrane</keyword>
<keyword evidence="11 17" id="KW-0472">Membrane</keyword>
<comment type="subcellular location">
    <subcellularLocation>
        <location evidence="1 17">Cell membrane</location>
        <topology evidence="1 17">Multi-pass membrane protein</topology>
    </subcellularLocation>
</comment>
<dbReference type="GO" id="GO:0005886">
    <property type="term" value="C:plasma membrane"/>
    <property type="evidence" value="ECO:0007669"/>
    <property type="project" value="UniProtKB-SubCell"/>
</dbReference>
<sequence>MTLSLNYIEAIVVGAFQGVTELFPVSSLGHSILVPALVGGQWAQDLSMTAEKSPYLAFLVAVHVATAVALLVFFWRDWVAVARGLVTSIKNRKITTSAERLAWLLILATIPVGIAGLALDHALRTSLGKPIPATAFLAINGVVLFVGERLRHRTASAVPAATHSEGLSASDERLARLPIAEGIGIGAAQILALLPGISRSGATMVAGVLRGLSHEDAARFSFLLATPVILAAGALKIPELFGPAGDGIGGQVLAGSAAAFVAAYLSVRFLVKYFETRTLTPFAIYCVVAGLGSLAWLTLR</sequence>
<gene>
    <name evidence="17" type="primary">uppP</name>
    <name evidence="18" type="ORF">TL10_16665</name>
</gene>
<feature type="transmembrane region" description="Helical" evidence="17">
    <location>
        <begin position="247"/>
        <end position="267"/>
    </location>
</feature>
<feature type="transmembrane region" description="Helical" evidence="17">
    <location>
        <begin position="279"/>
        <end position="299"/>
    </location>
</feature>
<dbReference type="AlphaFoldDB" id="A0A0D1JTI9"/>
<keyword evidence="8 17" id="KW-0133">Cell shape</keyword>
<keyword evidence="10 17" id="KW-1133">Transmembrane helix</keyword>
<dbReference type="PANTHER" id="PTHR30622:SF4">
    <property type="entry name" value="UNDECAPRENYL-DIPHOSPHATASE"/>
    <property type="match status" value="1"/>
</dbReference>
<evidence type="ECO:0000256" key="7">
    <source>
        <dbReference type="ARBA" id="ARBA00022801"/>
    </source>
</evidence>
<evidence type="ECO:0000256" key="2">
    <source>
        <dbReference type="ARBA" id="ARBA00010621"/>
    </source>
</evidence>
<evidence type="ECO:0000256" key="14">
    <source>
        <dbReference type="ARBA" id="ARBA00032707"/>
    </source>
</evidence>
<evidence type="ECO:0000313" key="19">
    <source>
        <dbReference type="Proteomes" id="UP000032221"/>
    </source>
</evidence>
<feature type="transmembrane region" description="Helical" evidence="17">
    <location>
        <begin position="217"/>
        <end position="235"/>
    </location>
</feature>
<evidence type="ECO:0000313" key="18">
    <source>
        <dbReference type="EMBL" id="KIU15914.1"/>
    </source>
</evidence>
<keyword evidence="12 17" id="KW-0046">Antibiotic resistance</keyword>
<keyword evidence="13 17" id="KW-0961">Cell wall biogenesis/degradation</keyword>
<proteinExistence type="inferred from homology"/>
<keyword evidence="19" id="KW-1185">Reference proteome</keyword>